<dbReference type="KEGG" id="mik:FOE78_12695"/>
<keyword evidence="2" id="KW-0378">Hydrolase</keyword>
<dbReference type="Pfam" id="PF01425">
    <property type="entry name" value="Amidase"/>
    <property type="match status" value="1"/>
</dbReference>
<dbReference type="GO" id="GO:0004040">
    <property type="term" value="F:amidase activity"/>
    <property type="evidence" value="ECO:0007669"/>
    <property type="project" value="UniProtKB-EC"/>
</dbReference>
<accession>A0A516PZQ6</accession>
<dbReference type="EMBL" id="CP041692">
    <property type="protein sequence ID" value="QDP96654.1"/>
    <property type="molecule type" value="Genomic_DNA"/>
</dbReference>
<feature type="domain" description="Amidase" evidence="1">
    <location>
        <begin position="28"/>
        <end position="452"/>
    </location>
</feature>
<dbReference type="NCBIfam" id="NF005450">
    <property type="entry name" value="PRK07042.1"/>
    <property type="match status" value="1"/>
</dbReference>
<dbReference type="OrthoDB" id="9811471at2"/>
<evidence type="ECO:0000259" key="1">
    <source>
        <dbReference type="Pfam" id="PF01425"/>
    </source>
</evidence>
<reference evidence="2 3" key="1">
    <citation type="submission" date="2019-07" db="EMBL/GenBank/DDBJ databases">
        <title>Microlunatus dokdonensis sp. nov. isolated from the rhizospheric soil of the wild plant Elymus tsukushiensis.</title>
        <authorList>
            <person name="Ghim S.-Y."/>
            <person name="Hwang Y.-J."/>
            <person name="Son J.-S."/>
            <person name="Shin J.-H."/>
        </authorList>
    </citation>
    <scope>NUCLEOTIDE SEQUENCE [LARGE SCALE GENOMIC DNA]</scope>
    <source>
        <strain evidence="2 3">KUDC0627</strain>
    </source>
</reference>
<dbReference type="AlphaFoldDB" id="A0A516PZQ6"/>
<dbReference type="PANTHER" id="PTHR11895">
    <property type="entry name" value="TRANSAMIDASE"/>
    <property type="match status" value="1"/>
</dbReference>
<gene>
    <name evidence="2" type="ORF">FOE78_12695</name>
</gene>
<proteinExistence type="predicted"/>
<dbReference type="SUPFAM" id="SSF75304">
    <property type="entry name" value="Amidase signature (AS) enzymes"/>
    <property type="match status" value="1"/>
</dbReference>
<evidence type="ECO:0000313" key="3">
    <source>
        <dbReference type="Proteomes" id="UP000319263"/>
    </source>
</evidence>
<dbReference type="RefSeq" id="WP_143986616.1">
    <property type="nucleotide sequence ID" value="NZ_CP041692.1"/>
</dbReference>
<keyword evidence="3" id="KW-1185">Reference proteome</keyword>
<dbReference type="Proteomes" id="UP000319263">
    <property type="component" value="Chromosome"/>
</dbReference>
<organism evidence="2 3">
    <name type="scientific">Microlunatus elymi</name>
    <dbReference type="NCBI Taxonomy" id="2596828"/>
    <lineage>
        <taxon>Bacteria</taxon>
        <taxon>Bacillati</taxon>
        <taxon>Actinomycetota</taxon>
        <taxon>Actinomycetes</taxon>
        <taxon>Propionibacteriales</taxon>
        <taxon>Propionibacteriaceae</taxon>
        <taxon>Microlunatus</taxon>
    </lineage>
</organism>
<evidence type="ECO:0000313" key="2">
    <source>
        <dbReference type="EMBL" id="QDP96654.1"/>
    </source>
</evidence>
<dbReference type="EC" id="3.5.1.4" evidence="2"/>
<protein>
    <submittedName>
        <fullName evidence="2">Amidase</fullName>
        <ecNumber evidence="2">3.5.1.4</ecNumber>
    </submittedName>
</protein>
<dbReference type="InterPro" id="IPR023631">
    <property type="entry name" value="Amidase_dom"/>
</dbReference>
<dbReference type="InterPro" id="IPR036928">
    <property type="entry name" value="AS_sf"/>
</dbReference>
<dbReference type="PANTHER" id="PTHR11895:SF173">
    <property type="entry name" value="GLUTAMYL-TRNA AMIDOTRANSFERASE SUBUNIT A"/>
    <property type="match status" value="1"/>
</dbReference>
<dbReference type="InterPro" id="IPR000120">
    <property type="entry name" value="Amidase"/>
</dbReference>
<sequence>MVVADGLADLTATDQHRGYAEGSISPVEVTRAALDRISAAEPRLHALAAVYPDRALAAAADSERRWRAGAALGPLDGVTVTIKENVDLAGEATRWGTAASPDRPAARNAPVADRLFAAGAVLLGRTTMPDWGMLSSGVSSLHPTTHNPWHPDWNPGGSSSGAGAATTAGYAPINLGSDIGGSIRLPATWNGCLGFKPSFGRIPVDPPYTGRTIGPLTRTVADLAAAMCCLYGPDDRDPYSLPAAAVDWGDLGFDPAGSRIGLLLEAGAGTPVAGPVLSAVRRAAETFADAGAAVELLPPFLTQALLDAVDRFWRVGHWNDYLAVAPDRRGLLFDFIADWCRAGAAVTGPQAVAGSDAQLAIARACLAATSPFDLVLSPVAPEPTYPVDWPMPSNDVERAMAHIGFCMPYNMSGQPALSINCGYTDDSDAGRPAGRPIGVQLAGRRFDDRGVLAAAAWYERHRPAEASRPWPREGALP</sequence>
<name>A0A516PZQ6_9ACTN</name>
<dbReference type="Gene3D" id="3.90.1300.10">
    <property type="entry name" value="Amidase signature (AS) domain"/>
    <property type="match status" value="1"/>
</dbReference>